<organism evidence="17">
    <name type="scientific">bioreactor metagenome</name>
    <dbReference type="NCBI Taxonomy" id="1076179"/>
    <lineage>
        <taxon>unclassified sequences</taxon>
        <taxon>metagenomes</taxon>
        <taxon>ecological metagenomes</taxon>
    </lineage>
</organism>
<evidence type="ECO:0000256" key="3">
    <source>
        <dbReference type="ARBA" id="ARBA00005594"/>
    </source>
</evidence>
<evidence type="ECO:0000256" key="4">
    <source>
        <dbReference type="ARBA" id="ARBA00012832"/>
    </source>
</evidence>
<dbReference type="NCBIfam" id="TIGR00435">
    <property type="entry name" value="cysS"/>
    <property type="match status" value="1"/>
</dbReference>
<keyword evidence="6" id="KW-0963">Cytoplasm</keyword>
<evidence type="ECO:0000256" key="8">
    <source>
        <dbReference type="ARBA" id="ARBA00022723"/>
    </source>
</evidence>
<dbReference type="SUPFAM" id="SSF52374">
    <property type="entry name" value="Nucleotidylyl transferase"/>
    <property type="match status" value="1"/>
</dbReference>
<evidence type="ECO:0000256" key="5">
    <source>
        <dbReference type="ARBA" id="ARBA00014738"/>
    </source>
</evidence>
<dbReference type="Pfam" id="PF23493">
    <property type="entry name" value="CysS_C"/>
    <property type="match status" value="1"/>
</dbReference>
<evidence type="ECO:0000256" key="12">
    <source>
        <dbReference type="ARBA" id="ARBA00022917"/>
    </source>
</evidence>
<dbReference type="CDD" id="cd07963">
    <property type="entry name" value="Anticodon_Ia_Cys"/>
    <property type="match status" value="1"/>
</dbReference>
<dbReference type="PANTHER" id="PTHR10890">
    <property type="entry name" value="CYSTEINYL-TRNA SYNTHETASE"/>
    <property type="match status" value="1"/>
</dbReference>
<dbReference type="SUPFAM" id="SSF47323">
    <property type="entry name" value="Anticodon-binding domain of a subclass of class I aminoacyl-tRNA synthetases"/>
    <property type="match status" value="1"/>
</dbReference>
<reference evidence="17" key="1">
    <citation type="submission" date="2019-08" db="EMBL/GenBank/DDBJ databases">
        <authorList>
            <person name="Kucharzyk K."/>
            <person name="Murdoch R.W."/>
            <person name="Higgins S."/>
            <person name="Loffler F."/>
        </authorList>
    </citation>
    <scope>NUCLEOTIDE SEQUENCE</scope>
</reference>
<dbReference type="AlphaFoldDB" id="A0A644XYS6"/>
<evidence type="ECO:0000256" key="14">
    <source>
        <dbReference type="ARBA" id="ARBA00031499"/>
    </source>
</evidence>
<evidence type="ECO:0000256" key="11">
    <source>
        <dbReference type="ARBA" id="ARBA00022840"/>
    </source>
</evidence>
<evidence type="ECO:0000313" key="17">
    <source>
        <dbReference type="EMBL" id="MPM21259.1"/>
    </source>
</evidence>
<keyword evidence="10" id="KW-0862">Zinc</keyword>
<evidence type="ECO:0000256" key="10">
    <source>
        <dbReference type="ARBA" id="ARBA00022833"/>
    </source>
</evidence>
<dbReference type="GO" id="GO:0005524">
    <property type="term" value="F:ATP binding"/>
    <property type="evidence" value="ECO:0007669"/>
    <property type="project" value="UniProtKB-KW"/>
</dbReference>
<comment type="cofactor">
    <cofactor evidence="1">
        <name>Zn(2+)</name>
        <dbReference type="ChEBI" id="CHEBI:29105"/>
    </cofactor>
</comment>
<dbReference type="CDD" id="cd00672">
    <property type="entry name" value="CysRS_core"/>
    <property type="match status" value="1"/>
</dbReference>
<dbReference type="EC" id="6.1.1.16" evidence="4"/>
<evidence type="ECO:0000256" key="13">
    <source>
        <dbReference type="ARBA" id="ARBA00023146"/>
    </source>
</evidence>
<evidence type="ECO:0000256" key="9">
    <source>
        <dbReference type="ARBA" id="ARBA00022741"/>
    </source>
</evidence>
<keyword evidence="15" id="KW-0175">Coiled coil</keyword>
<dbReference type="GO" id="GO:0046872">
    <property type="term" value="F:metal ion binding"/>
    <property type="evidence" value="ECO:0007669"/>
    <property type="project" value="UniProtKB-KW"/>
</dbReference>
<dbReference type="Pfam" id="PF01406">
    <property type="entry name" value="tRNA-synt_1e"/>
    <property type="match status" value="1"/>
</dbReference>
<feature type="coiled-coil region" evidence="15">
    <location>
        <begin position="405"/>
        <end position="432"/>
    </location>
</feature>
<comment type="caution">
    <text evidence="17">The sequence shown here is derived from an EMBL/GenBank/DDBJ whole genome shotgun (WGS) entry which is preliminary data.</text>
</comment>
<comment type="subcellular location">
    <subcellularLocation>
        <location evidence="2">Cytoplasm</location>
    </subcellularLocation>
</comment>
<dbReference type="GO" id="GO:0005829">
    <property type="term" value="C:cytosol"/>
    <property type="evidence" value="ECO:0007669"/>
    <property type="project" value="TreeGrafter"/>
</dbReference>
<dbReference type="HAMAP" id="MF_00041">
    <property type="entry name" value="Cys_tRNA_synth"/>
    <property type="match status" value="1"/>
</dbReference>
<keyword evidence="9" id="KW-0547">Nucleotide-binding</keyword>
<gene>
    <name evidence="17" type="primary">cysS_23</name>
    <name evidence="17" type="ORF">SDC9_67703</name>
</gene>
<dbReference type="Pfam" id="PF09190">
    <property type="entry name" value="DALR_2"/>
    <property type="match status" value="1"/>
</dbReference>
<dbReference type="Gene3D" id="1.20.120.1910">
    <property type="entry name" value="Cysteine-tRNA ligase, C-terminal anti-codon recognition domain"/>
    <property type="match status" value="1"/>
</dbReference>
<dbReference type="InterPro" id="IPR014729">
    <property type="entry name" value="Rossmann-like_a/b/a_fold"/>
</dbReference>
<dbReference type="InterPro" id="IPR056411">
    <property type="entry name" value="CysS_C"/>
</dbReference>
<comment type="similarity">
    <text evidence="3">Belongs to the class-I aminoacyl-tRNA synthetase family.</text>
</comment>
<evidence type="ECO:0000259" key="16">
    <source>
        <dbReference type="SMART" id="SM00840"/>
    </source>
</evidence>
<sequence>MKIFNTMSRKKEDFVPMVPGEVKIYSCGPTVYNYFHIGNARPFIIFDILRRYLEYRGYKVTFVQNFTDVDDKIIKKAKEEGITEKEVADKYIQEYFKDAQGLGIRKADHHPRVTELIPDIINVVKRIEDNGFAYEVDGDVYFDTAKFNEYGKLSKQNLEELEAGARVDVGEVKRNPMDFALWKSQKPGEPAWESPWGLGRPGWHIECSAMAMKYLGETIDIHSGGQDLIFPHHENEVAQSEAATGKPFARYWMHNGFININNEKMSKSLNNFFTVRDISGMYDLEVVRLFMISSHYRSPINFSKDLLDSIKSSLERLYIAKSNLMHLLENAEDNPESQEDKDLKAKLLAHKESFIAAMDDDLNTADAVSAIFDLVRDVNSNINEGSSKNLVKFAFDLYMELAGVLGILNKKEESLDDEIEKLIEERQQARKDRNWTLADKIRDDLKDKGIILEDTPQGVKWRRA</sequence>
<evidence type="ECO:0000256" key="7">
    <source>
        <dbReference type="ARBA" id="ARBA00022598"/>
    </source>
</evidence>
<evidence type="ECO:0000256" key="15">
    <source>
        <dbReference type="SAM" id="Coils"/>
    </source>
</evidence>
<dbReference type="SMART" id="SM00840">
    <property type="entry name" value="DALR_2"/>
    <property type="match status" value="1"/>
</dbReference>
<dbReference type="PANTHER" id="PTHR10890:SF3">
    <property type="entry name" value="CYSTEINE--TRNA LIGASE, CYTOPLASMIC"/>
    <property type="match status" value="1"/>
</dbReference>
<evidence type="ECO:0000256" key="1">
    <source>
        <dbReference type="ARBA" id="ARBA00001947"/>
    </source>
</evidence>
<accession>A0A644XYS6</accession>
<keyword evidence="11" id="KW-0067">ATP-binding</keyword>
<dbReference type="Gene3D" id="3.40.50.620">
    <property type="entry name" value="HUPs"/>
    <property type="match status" value="1"/>
</dbReference>
<dbReference type="InterPro" id="IPR024909">
    <property type="entry name" value="Cys-tRNA/MSH_ligase"/>
</dbReference>
<dbReference type="InterPro" id="IPR009080">
    <property type="entry name" value="tRNAsynth_Ia_anticodon-bd"/>
</dbReference>
<dbReference type="GO" id="GO:0006423">
    <property type="term" value="P:cysteinyl-tRNA aminoacylation"/>
    <property type="evidence" value="ECO:0007669"/>
    <property type="project" value="InterPro"/>
</dbReference>
<dbReference type="FunFam" id="3.40.50.620:FF:000009">
    <property type="entry name" value="Cysteine--tRNA ligase"/>
    <property type="match status" value="1"/>
</dbReference>
<evidence type="ECO:0000256" key="6">
    <source>
        <dbReference type="ARBA" id="ARBA00022490"/>
    </source>
</evidence>
<dbReference type="InterPro" id="IPR032678">
    <property type="entry name" value="tRNA-synt_1_cat_dom"/>
</dbReference>
<dbReference type="InterPro" id="IPR015273">
    <property type="entry name" value="Cys-tRNA-synt_Ia_DALR"/>
</dbReference>
<dbReference type="PRINTS" id="PR00983">
    <property type="entry name" value="TRNASYNTHCYS"/>
</dbReference>
<feature type="domain" description="Cysteinyl-tRNA synthetase class Ia DALR" evidence="16">
    <location>
        <begin position="353"/>
        <end position="415"/>
    </location>
</feature>
<keyword evidence="13" id="KW-0030">Aminoacyl-tRNA synthetase</keyword>
<dbReference type="InterPro" id="IPR015803">
    <property type="entry name" value="Cys-tRNA-ligase"/>
</dbReference>
<proteinExistence type="inferred from homology"/>
<name>A0A644XYS6_9ZZZZ</name>
<dbReference type="EMBL" id="VSSQ01003554">
    <property type="protein sequence ID" value="MPM21259.1"/>
    <property type="molecule type" value="Genomic_DNA"/>
</dbReference>
<evidence type="ECO:0000256" key="2">
    <source>
        <dbReference type="ARBA" id="ARBA00004496"/>
    </source>
</evidence>
<protein>
    <recommendedName>
        <fullName evidence="5">Cysteine--tRNA ligase</fullName>
        <ecNumber evidence="4">6.1.1.16</ecNumber>
    </recommendedName>
    <alternativeName>
        <fullName evidence="14">Cysteinyl-tRNA synthetase</fullName>
    </alternativeName>
</protein>
<keyword evidence="8" id="KW-0479">Metal-binding</keyword>
<keyword evidence="7 17" id="KW-0436">Ligase</keyword>
<keyword evidence="12" id="KW-0648">Protein biosynthesis</keyword>
<dbReference type="GO" id="GO:0004817">
    <property type="term" value="F:cysteine-tRNA ligase activity"/>
    <property type="evidence" value="ECO:0007669"/>
    <property type="project" value="UniProtKB-EC"/>
</dbReference>